<gene>
    <name evidence="2" type="ORF">EDD78_10460</name>
</gene>
<feature type="domain" description="Nitroreductase" evidence="1">
    <location>
        <begin position="67"/>
        <end position="145"/>
    </location>
</feature>
<dbReference type="PANTHER" id="PTHR23026:SF123">
    <property type="entry name" value="NAD(P)H NITROREDUCTASE RV3131-RELATED"/>
    <property type="match status" value="1"/>
</dbReference>
<dbReference type="InterPro" id="IPR029479">
    <property type="entry name" value="Nitroreductase"/>
</dbReference>
<dbReference type="GO" id="GO:0016491">
    <property type="term" value="F:oxidoreductase activity"/>
    <property type="evidence" value="ECO:0007669"/>
    <property type="project" value="InterPro"/>
</dbReference>
<proteinExistence type="predicted"/>
<dbReference type="InterPro" id="IPR000415">
    <property type="entry name" value="Nitroreductase-like"/>
</dbReference>
<dbReference type="Pfam" id="PF00881">
    <property type="entry name" value="Nitroreductase"/>
    <property type="match status" value="2"/>
</dbReference>
<comment type="caution">
    <text evidence="2">The sequence shown here is derived from an EMBL/GenBank/DDBJ whole genome shotgun (WGS) entry which is preliminary data.</text>
</comment>
<dbReference type="AlphaFoldDB" id="A0A9X8Y8L1"/>
<sequence length="166" mass="18859">MLDIIYDRRSVRKYQDKPVPKEALEEVLRAGMYAPSAMDCRPWHFVVLQKREDLAFIQSVHPYSNMLSSAPACILVCADSKRCCPGYFPEDCAAATQNILLAAKCLGLDTCWLGVYPSGERLQPLAERFGLPEGMLPFSLIAIGYGGEEKKRPERFDPEKIHYDRW</sequence>
<dbReference type="RefSeq" id="WP_286170762.1">
    <property type="nucleotide sequence ID" value="NZ_SLUK01000004.1"/>
</dbReference>
<dbReference type="CDD" id="cd02150">
    <property type="entry name" value="nitroreductase"/>
    <property type="match status" value="1"/>
</dbReference>
<organism evidence="2 3">
    <name type="scientific">Harryflintia acetispora</name>
    <dbReference type="NCBI Taxonomy" id="1849041"/>
    <lineage>
        <taxon>Bacteria</taxon>
        <taxon>Bacillati</taxon>
        <taxon>Bacillota</taxon>
        <taxon>Clostridia</taxon>
        <taxon>Eubacteriales</taxon>
        <taxon>Oscillospiraceae</taxon>
        <taxon>Harryflintia</taxon>
    </lineage>
</organism>
<reference evidence="2 3" key="1">
    <citation type="submission" date="2019-03" db="EMBL/GenBank/DDBJ databases">
        <title>Genomic Encyclopedia of Type Strains, Phase IV (KMG-IV): sequencing the most valuable type-strain genomes for metagenomic binning, comparative biology and taxonomic classification.</title>
        <authorList>
            <person name="Goeker M."/>
        </authorList>
    </citation>
    <scope>NUCLEOTIDE SEQUENCE [LARGE SCALE GENOMIC DNA]</scope>
    <source>
        <strain evidence="2 3">DSM 100433</strain>
    </source>
</reference>
<dbReference type="InterPro" id="IPR050627">
    <property type="entry name" value="Nitroreductase/BluB"/>
</dbReference>
<evidence type="ECO:0000259" key="1">
    <source>
        <dbReference type="Pfam" id="PF00881"/>
    </source>
</evidence>
<dbReference type="PANTHER" id="PTHR23026">
    <property type="entry name" value="NADPH NITROREDUCTASE"/>
    <property type="match status" value="1"/>
</dbReference>
<evidence type="ECO:0000313" key="3">
    <source>
        <dbReference type="Proteomes" id="UP000294682"/>
    </source>
</evidence>
<dbReference type="SUPFAM" id="SSF55469">
    <property type="entry name" value="FMN-dependent nitroreductase-like"/>
    <property type="match status" value="1"/>
</dbReference>
<feature type="domain" description="Nitroreductase" evidence="1">
    <location>
        <begin position="5"/>
        <end position="53"/>
    </location>
</feature>
<name>A0A9X8Y8L1_9FIRM</name>
<evidence type="ECO:0000313" key="2">
    <source>
        <dbReference type="EMBL" id="TCL43726.1"/>
    </source>
</evidence>
<protein>
    <submittedName>
        <fullName evidence="2">Nitroreductase</fullName>
    </submittedName>
</protein>
<dbReference type="EMBL" id="SLUK01000004">
    <property type="protein sequence ID" value="TCL43726.1"/>
    <property type="molecule type" value="Genomic_DNA"/>
</dbReference>
<dbReference type="Gene3D" id="3.40.109.10">
    <property type="entry name" value="NADH Oxidase"/>
    <property type="match status" value="1"/>
</dbReference>
<accession>A0A9X8Y8L1</accession>
<keyword evidence="3" id="KW-1185">Reference proteome</keyword>
<dbReference type="Proteomes" id="UP000294682">
    <property type="component" value="Unassembled WGS sequence"/>
</dbReference>